<reference evidence="9" key="1">
    <citation type="submission" date="2019-02" db="EMBL/GenBank/DDBJ databases">
        <authorList>
            <person name="Gruber-Vodicka R. H."/>
            <person name="Seah K. B. B."/>
        </authorList>
    </citation>
    <scope>NUCLEOTIDE SEQUENCE</scope>
    <source>
        <strain evidence="9">BECK_BZ15</strain>
    </source>
</reference>
<dbReference type="EMBL" id="CAADEW010000020">
    <property type="protein sequence ID" value="VFJ48587.1"/>
    <property type="molecule type" value="Genomic_DNA"/>
</dbReference>
<keyword evidence="3" id="KW-0479">Metal-binding</keyword>
<comment type="pathway">
    <text evidence="5">Cofactor biosynthesis; nicotinate biosynthesis; nicotinate from nicotinamide: step 1/1.</text>
</comment>
<evidence type="ECO:0000256" key="4">
    <source>
        <dbReference type="ARBA" id="ARBA00022801"/>
    </source>
</evidence>
<evidence type="ECO:0000256" key="3">
    <source>
        <dbReference type="ARBA" id="ARBA00022723"/>
    </source>
</evidence>
<dbReference type="SUPFAM" id="SSF52499">
    <property type="entry name" value="Isochorismatase-like hydrolases"/>
    <property type="match status" value="1"/>
</dbReference>
<dbReference type="PANTHER" id="PTHR11080:SF2">
    <property type="entry name" value="LD05707P"/>
    <property type="match status" value="1"/>
</dbReference>
<gene>
    <name evidence="9" type="ORF">BECKFW1821A_GA0114235_102020</name>
</gene>
<protein>
    <recommendedName>
        <fullName evidence="6">nicotinamidase</fullName>
        <ecNumber evidence="6">3.5.1.19</ecNumber>
    </recommendedName>
    <alternativeName>
        <fullName evidence="7">Nicotinamide deamidase</fullName>
    </alternativeName>
</protein>
<feature type="domain" description="Isochorismatase-like" evidence="8">
    <location>
        <begin position="18"/>
        <end position="192"/>
    </location>
</feature>
<dbReference type="EC" id="3.5.1.19" evidence="6"/>
<dbReference type="InterPro" id="IPR000868">
    <property type="entry name" value="Isochorismatase-like_dom"/>
</dbReference>
<dbReference type="AlphaFoldDB" id="A0A450S980"/>
<keyword evidence="4" id="KW-0378">Hydrolase</keyword>
<sequence length="193" mass="21156">MTEIHDTQANNTLKQGDVLLIIDVQNDFCPGGALPIEEGDKVVPVINDWIEVAITKGIPIYASRDWHPAGHMSFEESGGPWPPHCIQDSYGAEFHAGLRLPGSIVKVTKGVRFDQDQNSAFDQTGLTRRLETDGIERLWVAGLAEDVCVLATVLDGRKAGFDVVLIKDATRSITPESGEEARRKMRDVGVHIV</sequence>
<dbReference type="InterPro" id="IPR052347">
    <property type="entry name" value="Isochorismatase_Nicotinamidase"/>
</dbReference>
<evidence type="ECO:0000256" key="7">
    <source>
        <dbReference type="ARBA" id="ARBA00043224"/>
    </source>
</evidence>
<evidence type="ECO:0000256" key="5">
    <source>
        <dbReference type="ARBA" id="ARBA00037900"/>
    </source>
</evidence>
<evidence type="ECO:0000313" key="9">
    <source>
        <dbReference type="EMBL" id="VFJ48587.1"/>
    </source>
</evidence>
<dbReference type="GO" id="GO:0046872">
    <property type="term" value="F:metal ion binding"/>
    <property type="evidence" value="ECO:0007669"/>
    <property type="project" value="UniProtKB-KW"/>
</dbReference>
<organism evidence="9">
    <name type="scientific">Candidatus Kentrum sp. FW</name>
    <dbReference type="NCBI Taxonomy" id="2126338"/>
    <lineage>
        <taxon>Bacteria</taxon>
        <taxon>Pseudomonadati</taxon>
        <taxon>Pseudomonadota</taxon>
        <taxon>Gammaproteobacteria</taxon>
        <taxon>Candidatus Kentrum</taxon>
    </lineage>
</organism>
<dbReference type="Gene3D" id="3.40.50.850">
    <property type="entry name" value="Isochorismatase-like"/>
    <property type="match status" value="1"/>
</dbReference>
<accession>A0A450S980</accession>
<name>A0A450S980_9GAMM</name>
<evidence type="ECO:0000256" key="2">
    <source>
        <dbReference type="ARBA" id="ARBA00022642"/>
    </source>
</evidence>
<dbReference type="GO" id="GO:0008936">
    <property type="term" value="F:nicotinamidase activity"/>
    <property type="evidence" value="ECO:0007669"/>
    <property type="project" value="UniProtKB-EC"/>
</dbReference>
<dbReference type="InterPro" id="IPR036380">
    <property type="entry name" value="Isochorismatase-like_sf"/>
</dbReference>
<evidence type="ECO:0000259" key="8">
    <source>
        <dbReference type="Pfam" id="PF00857"/>
    </source>
</evidence>
<dbReference type="PANTHER" id="PTHR11080">
    <property type="entry name" value="PYRAZINAMIDASE/NICOTINAMIDASE"/>
    <property type="match status" value="1"/>
</dbReference>
<proteinExistence type="inferred from homology"/>
<dbReference type="Pfam" id="PF00857">
    <property type="entry name" value="Isochorismatase"/>
    <property type="match status" value="1"/>
</dbReference>
<evidence type="ECO:0000256" key="6">
    <source>
        <dbReference type="ARBA" id="ARBA00039017"/>
    </source>
</evidence>
<dbReference type="GO" id="GO:0019363">
    <property type="term" value="P:pyridine nucleotide biosynthetic process"/>
    <property type="evidence" value="ECO:0007669"/>
    <property type="project" value="UniProtKB-KW"/>
</dbReference>
<comment type="similarity">
    <text evidence="1">Belongs to the isochorismatase family.</text>
</comment>
<keyword evidence="2" id="KW-0662">Pyridine nucleotide biosynthesis</keyword>
<evidence type="ECO:0000256" key="1">
    <source>
        <dbReference type="ARBA" id="ARBA00006336"/>
    </source>
</evidence>